<dbReference type="GO" id="GO:0005737">
    <property type="term" value="C:cytoplasm"/>
    <property type="evidence" value="ECO:0007669"/>
    <property type="project" value="UniProtKB-SubCell"/>
</dbReference>
<dbReference type="PANTHER" id="PTHR32328">
    <property type="entry name" value="L-SERYL-TRNA(SEC) SELENIUM TRANSFERASE"/>
    <property type="match status" value="1"/>
</dbReference>
<dbReference type="GO" id="GO:0004125">
    <property type="term" value="F:L-seryl-tRNA(Sec) selenium transferase activity"/>
    <property type="evidence" value="ECO:0007669"/>
    <property type="project" value="UniProtKB-UniRule"/>
</dbReference>
<keyword evidence="6 8" id="KW-0711">Selenium</keyword>
<dbReference type="OrthoDB" id="9787096at2"/>
<comment type="subcellular location">
    <subcellularLocation>
        <location evidence="8">Cytoplasm</location>
    </subcellularLocation>
</comment>
<dbReference type="EMBL" id="UFTA01000002">
    <property type="protein sequence ID" value="SUU93402.1"/>
    <property type="molecule type" value="Genomic_DNA"/>
</dbReference>
<keyword evidence="12" id="KW-1185">Reference proteome</keyword>
<evidence type="ECO:0000313" key="13">
    <source>
        <dbReference type="Proteomes" id="UP000255124"/>
    </source>
</evidence>
<dbReference type="Gene3D" id="3.90.1150.180">
    <property type="match status" value="1"/>
</dbReference>
<proteinExistence type="inferred from homology"/>
<evidence type="ECO:0000256" key="8">
    <source>
        <dbReference type="HAMAP-Rule" id="MF_00423"/>
    </source>
</evidence>
<comment type="pathway">
    <text evidence="8">Aminoacyl-tRNA biosynthesis; selenocysteinyl-tRNA(Sec) biosynthesis; selenocysteinyl-tRNA(Sec) from L-seryl-tRNA(Sec) (bacterial route): step 1/1.</text>
</comment>
<dbReference type="InterPro" id="IPR004534">
    <property type="entry name" value="SelA_trans"/>
</dbReference>
<comment type="similarity">
    <text evidence="7 8">Belongs to the SelA family.</text>
</comment>
<dbReference type="EC" id="2.9.1.1" evidence="8"/>
<evidence type="ECO:0000256" key="3">
    <source>
        <dbReference type="ARBA" id="ARBA00022679"/>
    </source>
</evidence>
<sequence>MENLYKKLPQMNEILNRYDENPVIVKDIANSVLDDYRAKIANKVDFETEDIYSDIDSMINSYTPYSLYNVINATGVILHTNLGRAVLSRKSLERIEKIGSSYSNLEYDVKKGARGSRYTHLVDIVKKLTGAEDALIVNNNAAAVFLVLNTFCQGKNALISRGELVEIGGSFRISEIMKKSGANIIEVGATNRTHLYDYENEIDDENLSAIVKVHKSNFQMVGYNESVDTKDLKELIADRDILLYEDLGSGSLIDLTPYGYSYEKTVGDCLNDGIDLVSFSCDKLIGGSQAGIIVGKKEYIAEMKKNQLLRAFRVDKLTLASVEATLIEYLDFETMKEENPTIRMITEDEDTTKKRCQKLLRKIQKIKDVDAEIIESEGKIGGGSYPLDIKKTYSIKISDPNITKLERQLRLSDYHIISTVHDGNLYLNALTIFDKQIDDIYETLKEYYEK</sequence>
<dbReference type="EMBL" id="PKGS01000007">
    <property type="protein sequence ID" value="PKZ15227.1"/>
    <property type="molecule type" value="Genomic_DNA"/>
</dbReference>
<dbReference type="Pfam" id="PF03841">
    <property type="entry name" value="SelA"/>
    <property type="match status" value="1"/>
</dbReference>
<name>A0A2I1M542_9FIRM</name>
<keyword evidence="5 8" id="KW-0648">Protein biosynthesis</keyword>
<evidence type="ECO:0000256" key="5">
    <source>
        <dbReference type="ARBA" id="ARBA00022917"/>
    </source>
</evidence>
<dbReference type="UniPathway" id="UPA00906">
    <property type="reaction ID" value="UER00896"/>
</dbReference>
<dbReference type="Proteomes" id="UP000234335">
    <property type="component" value="Unassembled WGS sequence"/>
</dbReference>
<dbReference type="GO" id="GO:0001514">
    <property type="term" value="P:selenocysteine incorporation"/>
    <property type="evidence" value="ECO:0007669"/>
    <property type="project" value="UniProtKB-UniRule"/>
</dbReference>
<dbReference type="PANTHER" id="PTHR32328:SF0">
    <property type="entry name" value="L-SERYL-TRNA(SEC) SELENIUM TRANSFERASE"/>
    <property type="match status" value="1"/>
</dbReference>
<evidence type="ECO:0000313" key="12">
    <source>
        <dbReference type="Proteomes" id="UP000234335"/>
    </source>
</evidence>
<evidence type="ECO:0000256" key="7">
    <source>
        <dbReference type="ARBA" id="ARBA00044507"/>
    </source>
</evidence>
<comment type="cofactor">
    <cofactor evidence="1 8 9">
        <name>pyridoxal 5'-phosphate</name>
        <dbReference type="ChEBI" id="CHEBI:597326"/>
    </cofactor>
</comment>
<dbReference type="InterPro" id="IPR015424">
    <property type="entry name" value="PyrdxlP-dep_Trfase"/>
</dbReference>
<dbReference type="HAMAP" id="MF_00423">
    <property type="entry name" value="SelA"/>
    <property type="match status" value="1"/>
</dbReference>
<keyword evidence="2 8" id="KW-0963">Cytoplasm</keyword>
<feature type="modified residue" description="N6-(pyridoxal phosphate)lysine" evidence="8 9">
    <location>
        <position position="283"/>
    </location>
</feature>
<dbReference type="RefSeq" id="WP_101540760.1">
    <property type="nucleotide sequence ID" value="NZ_CALTZC010000080.1"/>
</dbReference>
<evidence type="ECO:0000256" key="9">
    <source>
        <dbReference type="PIRSR" id="PIRSR618319-50"/>
    </source>
</evidence>
<dbReference type="InterPro" id="IPR018319">
    <property type="entry name" value="SelA-like"/>
</dbReference>
<reference evidence="11 13" key="2">
    <citation type="submission" date="2018-06" db="EMBL/GenBank/DDBJ databases">
        <authorList>
            <consortium name="Pathogen Informatics"/>
            <person name="Doyle S."/>
        </authorList>
    </citation>
    <scope>NUCLEOTIDE SEQUENCE [LARGE SCALE GENOMIC DNA]</scope>
    <source>
        <strain evidence="11 13">NCTC9810</strain>
    </source>
</reference>
<comment type="catalytic activity">
    <reaction evidence="8">
        <text>L-seryl-tRNA(Sec) + selenophosphate + H(+) = L-selenocysteinyl-tRNA(Sec) + phosphate</text>
        <dbReference type="Rhea" id="RHEA:22728"/>
        <dbReference type="Rhea" id="RHEA-COMP:9742"/>
        <dbReference type="Rhea" id="RHEA-COMP:9743"/>
        <dbReference type="ChEBI" id="CHEBI:15378"/>
        <dbReference type="ChEBI" id="CHEBI:16144"/>
        <dbReference type="ChEBI" id="CHEBI:43474"/>
        <dbReference type="ChEBI" id="CHEBI:78533"/>
        <dbReference type="ChEBI" id="CHEBI:78573"/>
        <dbReference type="EC" id="2.9.1.1"/>
    </reaction>
</comment>
<keyword evidence="3 8" id="KW-0808">Transferase</keyword>
<evidence type="ECO:0000313" key="10">
    <source>
        <dbReference type="EMBL" id="PKZ15227.1"/>
    </source>
</evidence>
<evidence type="ECO:0000313" key="11">
    <source>
        <dbReference type="EMBL" id="SUU93402.1"/>
    </source>
</evidence>
<comment type="function">
    <text evidence="8">Converts seryl-tRNA(Sec) to selenocysteinyl-tRNA(Sec) required for selenoprotein biosynthesis.</text>
</comment>
<accession>A0A2I1M542</accession>
<dbReference type="GO" id="GO:0001717">
    <property type="term" value="P:conversion of seryl-tRNAsec to selenocys-tRNAsec"/>
    <property type="evidence" value="ECO:0007669"/>
    <property type="project" value="UniProtKB-UniRule"/>
</dbReference>
<organism evidence="10 12">
    <name type="scientific">Anaerococcus octavius</name>
    <dbReference type="NCBI Taxonomy" id="54007"/>
    <lineage>
        <taxon>Bacteria</taxon>
        <taxon>Bacillati</taxon>
        <taxon>Bacillota</taxon>
        <taxon>Tissierellia</taxon>
        <taxon>Tissierellales</taxon>
        <taxon>Peptoniphilaceae</taxon>
        <taxon>Anaerococcus</taxon>
    </lineage>
</organism>
<dbReference type="Proteomes" id="UP000255124">
    <property type="component" value="Unassembled WGS sequence"/>
</dbReference>
<reference evidence="10 12" key="1">
    <citation type="submission" date="2017-12" db="EMBL/GenBank/DDBJ databases">
        <title>Phylogenetic diversity of female urinary microbiome.</title>
        <authorList>
            <person name="Thomas-White K."/>
            <person name="Wolfe A.J."/>
        </authorList>
    </citation>
    <scope>NUCLEOTIDE SEQUENCE [LARGE SCALE GENOMIC DNA]</scope>
    <source>
        <strain evidence="10 12">UMB0119</strain>
    </source>
</reference>
<evidence type="ECO:0000256" key="2">
    <source>
        <dbReference type="ARBA" id="ARBA00022490"/>
    </source>
</evidence>
<protein>
    <recommendedName>
        <fullName evidence="8">L-seryl-tRNA(Sec) selenium transferase</fullName>
        <ecNumber evidence="8">2.9.1.1</ecNumber>
    </recommendedName>
    <alternativeName>
        <fullName evidence="8">Selenocysteine synthase</fullName>
        <shortName evidence="8">Sec synthase</shortName>
    </alternativeName>
    <alternativeName>
        <fullName evidence="8">Selenocysteinyl-tRNA(Sec) synthase</fullName>
    </alternativeName>
</protein>
<dbReference type="AlphaFoldDB" id="A0A2I1M542"/>
<dbReference type="SUPFAM" id="SSF53383">
    <property type="entry name" value="PLP-dependent transferases"/>
    <property type="match status" value="1"/>
</dbReference>
<dbReference type="NCBIfam" id="TIGR00474">
    <property type="entry name" value="selA"/>
    <property type="match status" value="1"/>
</dbReference>
<gene>
    <name evidence="8 11" type="primary">selA</name>
    <name evidence="10" type="ORF">CYJ34_08020</name>
    <name evidence="11" type="ORF">NCTC9810_01760</name>
</gene>
<keyword evidence="4 8" id="KW-0663">Pyridoxal phosphate</keyword>
<evidence type="ECO:0000256" key="4">
    <source>
        <dbReference type="ARBA" id="ARBA00022898"/>
    </source>
</evidence>
<evidence type="ECO:0000256" key="1">
    <source>
        <dbReference type="ARBA" id="ARBA00001933"/>
    </source>
</evidence>
<dbReference type="Gene3D" id="3.40.640.10">
    <property type="entry name" value="Type I PLP-dependent aspartate aminotransferase-like (Major domain)"/>
    <property type="match status" value="1"/>
</dbReference>
<evidence type="ECO:0000256" key="6">
    <source>
        <dbReference type="ARBA" id="ARBA00023266"/>
    </source>
</evidence>
<dbReference type="InterPro" id="IPR015421">
    <property type="entry name" value="PyrdxlP-dep_Trfase_major"/>
</dbReference>